<keyword evidence="5" id="KW-1185">Reference proteome</keyword>
<dbReference type="InterPro" id="IPR033947">
    <property type="entry name" value="ETF_alpha_N"/>
</dbReference>
<dbReference type="PANTHER" id="PTHR43153:SF1">
    <property type="entry name" value="ELECTRON TRANSFER FLAVOPROTEIN SUBUNIT ALPHA, MITOCHONDRIAL"/>
    <property type="match status" value="1"/>
</dbReference>
<comment type="similarity">
    <text evidence="1">Belongs to the ETF alpha-subunit/FixB family.</text>
</comment>
<evidence type="ECO:0000256" key="2">
    <source>
        <dbReference type="ARBA" id="ARBA00022982"/>
    </source>
</evidence>
<dbReference type="RefSeq" id="WP_394849052.1">
    <property type="nucleotide sequence ID" value="NZ_CP089982.1"/>
</dbReference>
<dbReference type="Gene3D" id="3.40.50.1220">
    <property type="entry name" value="TPP-binding domain"/>
    <property type="match status" value="1"/>
</dbReference>
<dbReference type="Gene3D" id="3.40.50.620">
    <property type="entry name" value="HUPs"/>
    <property type="match status" value="1"/>
</dbReference>
<dbReference type="PIRSF" id="PIRSF000089">
    <property type="entry name" value="Electra_flavoP_a"/>
    <property type="match status" value="1"/>
</dbReference>
<evidence type="ECO:0000259" key="3">
    <source>
        <dbReference type="SMART" id="SM00893"/>
    </source>
</evidence>
<evidence type="ECO:0000313" key="4">
    <source>
        <dbReference type="EMBL" id="WXA98438.1"/>
    </source>
</evidence>
<dbReference type="InterPro" id="IPR014730">
    <property type="entry name" value="ETF_a/b_N"/>
</dbReference>
<dbReference type="InterPro" id="IPR014731">
    <property type="entry name" value="ETF_asu_C"/>
</dbReference>
<sequence length="317" mass="32741">MNILVIAELHEDSLRKSTHSAITFAKNVGAPFSILVLGSGADKAAQEAATFGAQKVLVADDASLKDPLAERYAPVVAQVAKAGNFDVVVVTASSYGKDIAPRVAAKLGAGYATDISGVKNDGGKLTFKRPVYAGNAFGYCEVQTPVKVVSVRQSEFAAAEPSGGASPVEKVALPAADPAAARVEFVSLEAAKSERPDLGEAKVIVSGGRALKERFAEVLDPLANLLGAAVGASRAACDAGYAPPELQVGQTGRVVAPQLYFAIGISGAIQHLAGMKGSKNIVAINKDPEAPIFQVADYGLVQDLFTAVPELITELKK</sequence>
<accession>A0ABZ2KM91</accession>
<name>A0ABZ2KM91_9BACT</name>
<organism evidence="4 5">
    <name type="scientific">Pendulispora brunnea</name>
    <dbReference type="NCBI Taxonomy" id="2905690"/>
    <lineage>
        <taxon>Bacteria</taxon>
        <taxon>Pseudomonadati</taxon>
        <taxon>Myxococcota</taxon>
        <taxon>Myxococcia</taxon>
        <taxon>Myxococcales</taxon>
        <taxon>Sorangiineae</taxon>
        <taxon>Pendulisporaceae</taxon>
        <taxon>Pendulispora</taxon>
    </lineage>
</organism>
<dbReference type="PANTHER" id="PTHR43153">
    <property type="entry name" value="ELECTRON TRANSFER FLAVOPROTEIN ALPHA"/>
    <property type="match status" value="1"/>
</dbReference>
<proteinExistence type="inferred from homology"/>
<reference evidence="4 5" key="1">
    <citation type="submission" date="2021-12" db="EMBL/GenBank/DDBJ databases">
        <title>Discovery of the Pendulisporaceae a myxobacterial family with distinct sporulation behavior and unique specialized metabolism.</title>
        <authorList>
            <person name="Garcia R."/>
            <person name="Popoff A."/>
            <person name="Bader C.D."/>
            <person name="Loehr J."/>
            <person name="Walesch S."/>
            <person name="Walt C."/>
            <person name="Boldt J."/>
            <person name="Bunk B."/>
            <person name="Haeckl F.J.F.P.J."/>
            <person name="Gunesch A.P."/>
            <person name="Birkelbach J."/>
            <person name="Nuebel U."/>
            <person name="Pietschmann T."/>
            <person name="Bach T."/>
            <person name="Mueller R."/>
        </authorList>
    </citation>
    <scope>NUCLEOTIDE SEQUENCE [LARGE SCALE GENOMIC DNA]</scope>
    <source>
        <strain evidence="4 5">MSr12523</strain>
    </source>
</reference>
<feature type="domain" description="Electron transfer flavoprotein alpha/beta-subunit N-terminal" evidence="3">
    <location>
        <begin position="3"/>
        <end position="189"/>
    </location>
</feature>
<dbReference type="Pfam" id="PF00766">
    <property type="entry name" value="ETF_alpha"/>
    <property type="match status" value="1"/>
</dbReference>
<evidence type="ECO:0000313" key="5">
    <source>
        <dbReference type="Proteomes" id="UP001379533"/>
    </source>
</evidence>
<dbReference type="EMBL" id="CP089982">
    <property type="protein sequence ID" value="WXA98438.1"/>
    <property type="molecule type" value="Genomic_DNA"/>
</dbReference>
<dbReference type="CDD" id="cd01715">
    <property type="entry name" value="ETF_alpha"/>
    <property type="match status" value="1"/>
</dbReference>
<gene>
    <name evidence="4" type="ORF">LZC95_16565</name>
</gene>
<dbReference type="SUPFAM" id="SSF52402">
    <property type="entry name" value="Adenine nucleotide alpha hydrolases-like"/>
    <property type="match status" value="1"/>
</dbReference>
<keyword evidence="2" id="KW-0249">Electron transport</keyword>
<dbReference type="Pfam" id="PF01012">
    <property type="entry name" value="ETF"/>
    <property type="match status" value="1"/>
</dbReference>
<dbReference type="InterPro" id="IPR014729">
    <property type="entry name" value="Rossmann-like_a/b/a_fold"/>
</dbReference>
<dbReference type="SUPFAM" id="SSF52467">
    <property type="entry name" value="DHS-like NAD/FAD-binding domain"/>
    <property type="match status" value="1"/>
</dbReference>
<dbReference type="SMART" id="SM00893">
    <property type="entry name" value="ETF"/>
    <property type="match status" value="1"/>
</dbReference>
<protein>
    <submittedName>
        <fullName evidence="4">Electron transfer flavoprotein subunit alpha/FixB family protein</fullName>
    </submittedName>
</protein>
<dbReference type="InterPro" id="IPR001308">
    <property type="entry name" value="ETF_a/FixB"/>
</dbReference>
<dbReference type="Proteomes" id="UP001379533">
    <property type="component" value="Chromosome"/>
</dbReference>
<dbReference type="InterPro" id="IPR029035">
    <property type="entry name" value="DHS-like_NAD/FAD-binding_dom"/>
</dbReference>
<evidence type="ECO:0000256" key="1">
    <source>
        <dbReference type="ARBA" id="ARBA00005817"/>
    </source>
</evidence>
<keyword evidence="2" id="KW-0813">Transport</keyword>